<reference evidence="3" key="1">
    <citation type="journal article" date="2013" name="Science">
        <title>The Amborella genome and the evolution of flowering plants.</title>
        <authorList>
            <consortium name="Amborella Genome Project"/>
        </authorList>
    </citation>
    <scope>NUCLEOTIDE SEQUENCE [LARGE SCALE GENOMIC DNA]</scope>
</reference>
<dbReference type="HOGENOM" id="CLU_2267432_0_0_1"/>
<organism evidence="2 3">
    <name type="scientific">Amborella trichopoda</name>
    <dbReference type="NCBI Taxonomy" id="13333"/>
    <lineage>
        <taxon>Eukaryota</taxon>
        <taxon>Viridiplantae</taxon>
        <taxon>Streptophyta</taxon>
        <taxon>Embryophyta</taxon>
        <taxon>Tracheophyta</taxon>
        <taxon>Spermatophyta</taxon>
        <taxon>Magnoliopsida</taxon>
        <taxon>Amborellales</taxon>
        <taxon>Amborellaceae</taxon>
        <taxon>Amborella</taxon>
    </lineage>
</organism>
<keyword evidence="3" id="KW-1185">Reference proteome</keyword>
<dbReference type="AlphaFoldDB" id="W1PDZ7"/>
<protein>
    <submittedName>
        <fullName evidence="2">Uncharacterized protein</fullName>
    </submittedName>
</protein>
<gene>
    <name evidence="2" type="ORF">AMTR_s00145p00048450</name>
</gene>
<evidence type="ECO:0000313" key="2">
    <source>
        <dbReference type="EMBL" id="ERN05939.1"/>
    </source>
</evidence>
<sequence length="103" mass="10667">MGGTGVSAAVEEEGGGEMEAASGPWLEMMGPPAAQKSSLLGRKKPKKEERSLSLRGAETSTGLERTIREREGQGLGGRVDGQVWGWFTASTECPAGLDSTASA</sequence>
<evidence type="ECO:0000256" key="1">
    <source>
        <dbReference type="SAM" id="MobiDB-lite"/>
    </source>
</evidence>
<feature type="region of interest" description="Disordered" evidence="1">
    <location>
        <begin position="1"/>
        <end position="79"/>
    </location>
</feature>
<evidence type="ECO:0000313" key="3">
    <source>
        <dbReference type="Proteomes" id="UP000017836"/>
    </source>
</evidence>
<dbReference type="Gramene" id="ERN05939">
    <property type="protein sequence ID" value="ERN05939"/>
    <property type="gene ID" value="AMTR_s00145p00048450"/>
</dbReference>
<dbReference type="Proteomes" id="UP000017836">
    <property type="component" value="Unassembled WGS sequence"/>
</dbReference>
<dbReference type="EMBL" id="KI393970">
    <property type="protein sequence ID" value="ERN05939.1"/>
    <property type="molecule type" value="Genomic_DNA"/>
</dbReference>
<name>W1PDZ7_AMBTC</name>
<accession>W1PDZ7</accession>
<proteinExistence type="predicted"/>